<name>A0A8H6K7U3_9PEZI</name>
<dbReference type="Proteomes" id="UP000654918">
    <property type="component" value="Unassembled WGS sequence"/>
</dbReference>
<accession>A0A8H6K7U3</accession>
<organism evidence="2 3">
    <name type="scientific">Colletotrichum plurivorum</name>
    <dbReference type="NCBI Taxonomy" id="2175906"/>
    <lineage>
        <taxon>Eukaryota</taxon>
        <taxon>Fungi</taxon>
        <taxon>Dikarya</taxon>
        <taxon>Ascomycota</taxon>
        <taxon>Pezizomycotina</taxon>
        <taxon>Sordariomycetes</taxon>
        <taxon>Hypocreomycetidae</taxon>
        <taxon>Glomerellales</taxon>
        <taxon>Glomerellaceae</taxon>
        <taxon>Colletotrichum</taxon>
        <taxon>Colletotrichum orchidearum species complex</taxon>
    </lineage>
</organism>
<proteinExistence type="predicted"/>
<keyword evidence="3" id="KW-1185">Reference proteome</keyword>
<gene>
    <name evidence="2" type="ORF">CPLU01_09687</name>
</gene>
<sequence>MTSAGRYPHQLQSQWAPNTADMLCGACTPGNGMLLGVGTEGVDTRGSLLQLRFVHLSRRRDARFWSKLVVIGNQSTEMYRVRWYVDSRAVRSRCGEASEGAPRSVMRSFSETTEGTAKVLTAVEKVENKNRIFGAGTGWQTHMDGAAEDAETRQAKGREGAVQCPPRRSSPGRGVTECTVHAHARLDERVPTEIKAVSEGWVTPGQAMFDGDAQLTLAAIRNGPLTCKAPDELIGQRGLQRLHVAATRLVNAVGNSLRDVDREVGGVEEGASAQETRRRAGGGLSYCGVRYSGTYLPGRTSVQIDRLCAPFPLAMLGAIVKCWGRVRVAVKMPVSAKAAALLSEEPRRAYRGTPSMLMEDQTSLAPALWRSAGDQERRGQLGAHG</sequence>
<evidence type="ECO:0000313" key="3">
    <source>
        <dbReference type="Proteomes" id="UP000654918"/>
    </source>
</evidence>
<comment type="caution">
    <text evidence="2">The sequence shown here is derived from an EMBL/GenBank/DDBJ whole genome shotgun (WGS) entry which is preliminary data.</text>
</comment>
<feature type="region of interest" description="Disordered" evidence="1">
    <location>
        <begin position="154"/>
        <end position="175"/>
    </location>
</feature>
<dbReference type="AlphaFoldDB" id="A0A8H6K7U3"/>
<reference evidence="2" key="1">
    <citation type="journal article" date="2020" name="Phytopathology">
        <title>Genome Sequence Resources of Colletotrichum truncatum, C. plurivorum, C. musicola, and C. sojae: Four Species Pathogenic to Soybean (Glycine max).</title>
        <authorList>
            <person name="Rogerio F."/>
            <person name="Boufleur T.R."/>
            <person name="Ciampi-Guillardi M."/>
            <person name="Sukno S.A."/>
            <person name="Thon M.R."/>
            <person name="Massola Junior N.S."/>
            <person name="Baroncelli R."/>
        </authorList>
    </citation>
    <scope>NUCLEOTIDE SEQUENCE</scope>
    <source>
        <strain evidence="2">LFN00145</strain>
    </source>
</reference>
<evidence type="ECO:0000256" key="1">
    <source>
        <dbReference type="SAM" id="MobiDB-lite"/>
    </source>
</evidence>
<dbReference type="EMBL" id="WIGO01000155">
    <property type="protein sequence ID" value="KAF6826402.1"/>
    <property type="molecule type" value="Genomic_DNA"/>
</dbReference>
<evidence type="ECO:0000313" key="2">
    <source>
        <dbReference type="EMBL" id="KAF6826402.1"/>
    </source>
</evidence>
<protein>
    <submittedName>
        <fullName evidence="2">Uncharacterized protein</fullName>
    </submittedName>
</protein>